<dbReference type="EMBL" id="JBJKFK010003155">
    <property type="protein sequence ID" value="KAL3310199.1"/>
    <property type="molecule type" value="Genomic_DNA"/>
</dbReference>
<feature type="compositionally biased region" description="Polar residues" evidence="1">
    <location>
        <begin position="37"/>
        <end position="46"/>
    </location>
</feature>
<organism evidence="2 3">
    <name type="scientific">Cichlidogyrus casuarinus</name>
    <dbReference type="NCBI Taxonomy" id="1844966"/>
    <lineage>
        <taxon>Eukaryota</taxon>
        <taxon>Metazoa</taxon>
        <taxon>Spiralia</taxon>
        <taxon>Lophotrochozoa</taxon>
        <taxon>Platyhelminthes</taxon>
        <taxon>Monogenea</taxon>
        <taxon>Monopisthocotylea</taxon>
        <taxon>Dactylogyridea</taxon>
        <taxon>Ancyrocephalidae</taxon>
        <taxon>Cichlidogyrus</taxon>
    </lineage>
</organism>
<accession>A0ABD2PRV0</accession>
<feature type="compositionally biased region" description="Basic residues" evidence="1">
    <location>
        <begin position="82"/>
        <end position="93"/>
    </location>
</feature>
<dbReference type="Proteomes" id="UP001626550">
    <property type="component" value="Unassembled WGS sequence"/>
</dbReference>
<evidence type="ECO:0000256" key="1">
    <source>
        <dbReference type="SAM" id="MobiDB-lite"/>
    </source>
</evidence>
<feature type="region of interest" description="Disordered" evidence="1">
    <location>
        <begin position="34"/>
        <end position="93"/>
    </location>
</feature>
<dbReference type="AlphaFoldDB" id="A0ABD2PRV0"/>
<gene>
    <name evidence="2" type="ORF">Ciccas_011239</name>
</gene>
<sequence length="117" mass="12953">MTWKVAAKFAALQQKQGQKLTTDSQIPLEEMGMKSDSLVSSPQSAHETMDEVTDNLQAGVRRKSPVYDMNENNQSGDESSAKRRRKSLLPKKHLVVATEPSEIINSVDPYDTGMISS</sequence>
<reference evidence="2 3" key="1">
    <citation type="submission" date="2024-11" db="EMBL/GenBank/DDBJ databases">
        <title>Adaptive evolution of stress response genes in parasites aligns with host niche diversity.</title>
        <authorList>
            <person name="Hahn C."/>
            <person name="Resl P."/>
        </authorList>
    </citation>
    <scope>NUCLEOTIDE SEQUENCE [LARGE SCALE GENOMIC DNA]</scope>
    <source>
        <strain evidence="2">EGGRZ-B1_66</strain>
        <tissue evidence="2">Body</tissue>
    </source>
</reference>
<name>A0ABD2PRV0_9PLAT</name>
<comment type="caution">
    <text evidence="2">The sequence shown here is derived from an EMBL/GenBank/DDBJ whole genome shotgun (WGS) entry which is preliminary data.</text>
</comment>
<proteinExistence type="predicted"/>
<evidence type="ECO:0000313" key="2">
    <source>
        <dbReference type="EMBL" id="KAL3310199.1"/>
    </source>
</evidence>
<protein>
    <submittedName>
        <fullName evidence="2">Uncharacterized protein</fullName>
    </submittedName>
</protein>
<evidence type="ECO:0000313" key="3">
    <source>
        <dbReference type="Proteomes" id="UP001626550"/>
    </source>
</evidence>
<keyword evidence="3" id="KW-1185">Reference proteome</keyword>